<feature type="domain" description="Sulfatase N-terminal" evidence="5">
    <location>
        <begin position="35"/>
        <end position="383"/>
    </location>
</feature>
<comment type="similarity">
    <text evidence="1">Belongs to the sulfatase family.</text>
</comment>
<dbReference type="Gene3D" id="3.40.720.10">
    <property type="entry name" value="Alkaline Phosphatase, subunit A"/>
    <property type="match status" value="1"/>
</dbReference>
<keyword evidence="4" id="KW-0106">Calcium</keyword>
<sequence>MMNKNLNLVCFALTLVFASCQPDKKDSQSQEIKPPNIIFILADDLGYGDLSCYGQEKFETPHIDQLAASGMKFTSHYAGTSVCAPSRASLLTGFHTGHVPIRDNKSLDPAPYGQREREGQWPLADSVKTMPEILQENGYVTGAFGKWGLGGPGTEGEPNNQGFDQFSGFVCQSLAHNYYPFHLWNNQTKVDLPENSDGQFGAYSPDLIQEQTLKFIEDNQENPFFLFVPTALPHAELIAPEEEMSQFEENLEEGKPYEGVDSGPAFRKGALASQDKPHAAFAAMIKVLDNQVGEIMEKVKELGMEENTIIIFTSDNGPHHEGGGDPEFFNGNGPFRGIKRDLYEGGIRVPLIVSWKGKIAENSTSDHVSAFWDFLPTFAEIAGFEKKTKWDGVSFLPELTGNSAEQKEHDYLYWEYHGEAGKQAARIGKWKGVRTGIREGNRTIELFDLEADPGETNNIASEHPDMVQKIQNVFKEAHQTNQEFKLGYLDEQKNE</sequence>
<dbReference type="SUPFAM" id="SSF53649">
    <property type="entry name" value="Alkaline phosphatase-like"/>
    <property type="match status" value="1"/>
</dbReference>
<gene>
    <name evidence="6" type="ORF">ACFFUR_15000</name>
</gene>
<keyword evidence="7" id="KW-1185">Reference proteome</keyword>
<keyword evidence="3" id="KW-0378">Hydrolase</keyword>
<accession>A0ABV5JA26</accession>
<evidence type="ECO:0000256" key="4">
    <source>
        <dbReference type="ARBA" id="ARBA00022837"/>
    </source>
</evidence>
<dbReference type="RefSeq" id="WP_353959630.1">
    <property type="nucleotide sequence ID" value="NZ_JAUFQT010000001.1"/>
</dbReference>
<comment type="caution">
    <text evidence="6">The sequence shown here is derived from an EMBL/GenBank/DDBJ whole genome shotgun (WGS) entry which is preliminary data.</text>
</comment>
<organism evidence="6 7">
    <name type="scientific">Echinicola jeungdonensis</name>
    <dbReference type="NCBI Taxonomy" id="709343"/>
    <lineage>
        <taxon>Bacteria</taxon>
        <taxon>Pseudomonadati</taxon>
        <taxon>Bacteroidota</taxon>
        <taxon>Cytophagia</taxon>
        <taxon>Cytophagales</taxon>
        <taxon>Cyclobacteriaceae</taxon>
        <taxon>Echinicola</taxon>
    </lineage>
</organism>
<dbReference type="InterPro" id="IPR000917">
    <property type="entry name" value="Sulfatase_N"/>
</dbReference>
<evidence type="ECO:0000313" key="6">
    <source>
        <dbReference type="EMBL" id="MFB9213123.1"/>
    </source>
</evidence>
<dbReference type="Pfam" id="PF00884">
    <property type="entry name" value="Sulfatase"/>
    <property type="match status" value="1"/>
</dbReference>
<reference evidence="6 7" key="1">
    <citation type="submission" date="2024-09" db="EMBL/GenBank/DDBJ databases">
        <authorList>
            <person name="Sun Q."/>
            <person name="Mori K."/>
        </authorList>
    </citation>
    <scope>NUCLEOTIDE SEQUENCE [LARGE SCALE GENOMIC DNA]</scope>
    <source>
        <strain evidence="6 7">CECT 7682</strain>
    </source>
</reference>
<keyword evidence="2" id="KW-0479">Metal-binding</keyword>
<evidence type="ECO:0000256" key="1">
    <source>
        <dbReference type="ARBA" id="ARBA00008779"/>
    </source>
</evidence>
<protein>
    <submittedName>
        <fullName evidence="6">Arylsulfatase</fullName>
    </submittedName>
</protein>
<dbReference type="Proteomes" id="UP001589654">
    <property type="component" value="Unassembled WGS sequence"/>
</dbReference>
<dbReference type="EMBL" id="JBHMEW010000066">
    <property type="protein sequence ID" value="MFB9213123.1"/>
    <property type="molecule type" value="Genomic_DNA"/>
</dbReference>
<dbReference type="PROSITE" id="PS51257">
    <property type="entry name" value="PROKAR_LIPOPROTEIN"/>
    <property type="match status" value="1"/>
</dbReference>
<dbReference type="PROSITE" id="PS00523">
    <property type="entry name" value="SULFATASE_1"/>
    <property type="match status" value="1"/>
</dbReference>
<name>A0ABV5JA26_9BACT</name>
<dbReference type="Gene3D" id="3.30.1120.10">
    <property type="match status" value="1"/>
</dbReference>
<proteinExistence type="inferred from homology"/>
<evidence type="ECO:0000259" key="5">
    <source>
        <dbReference type="Pfam" id="PF00884"/>
    </source>
</evidence>
<dbReference type="InterPro" id="IPR024607">
    <property type="entry name" value="Sulfatase_CS"/>
</dbReference>
<evidence type="ECO:0000313" key="7">
    <source>
        <dbReference type="Proteomes" id="UP001589654"/>
    </source>
</evidence>
<dbReference type="CDD" id="cd16145">
    <property type="entry name" value="ARS_like"/>
    <property type="match status" value="1"/>
</dbReference>
<dbReference type="InterPro" id="IPR050738">
    <property type="entry name" value="Sulfatase"/>
</dbReference>
<evidence type="ECO:0000256" key="2">
    <source>
        <dbReference type="ARBA" id="ARBA00022723"/>
    </source>
</evidence>
<dbReference type="PANTHER" id="PTHR42693:SF53">
    <property type="entry name" value="ENDO-4-O-SULFATASE"/>
    <property type="match status" value="1"/>
</dbReference>
<evidence type="ECO:0000256" key="3">
    <source>
        <dbReference type="ARBA" id="ARBA00022801"/>
    </source>
</evidence>
<dbReference type="InterPro" id="IPR017850">
    <property type="entry name" value="Alkaline_phosphatase_core_sf"/>
</dbReference>
<dbReference type="PANTHER" id="PTHR42693">
    <property type="entry name" value="ARYLSULFATASE FAMILY MEMBER"/>
    <property type="match status" value="1"/>
</dbReference>